<evidence type="ECO:0000313" key="6">
    <source>
        <dbReference type="EMBL" id="KAK7235883.1"/>
    </source>
</evidence>
<proteinExistence type="predicted"/>
<reference evidence="4 8" key="1">
    <citation type="submission" date="2024-01" db="EMBL/GenBank/DDBJ databases">
        <title>The genomes of 5 underutilized Papilionoideae crops provide insights into root nodulation and disease resistanc.</title>
        <authorList>
            <person name="Yuan L."/>
        </authorList>
    </citation>
    <scope>NUCLEOTIDE SEQUENCE [LARGE SCALE GENOMIC DNA]</scope>
    <source>
        <strain evidence="4">ZHUSHIDOU_FW_LH</strain>
        <tissue evidence="4">Leaf</tissue>
    </source>
</reference>
<organism evidence="4 8">
    <name type="scientific">Crotalaria pallida</name>
    <name type="common">Smooth rattlebox</name>
    <name type="synonym">Crotalaria striata</name>
    <dbReference type="NCBI Taxonomy" id="3830"/>
    <lineage>
        <taxon>Eukaryota</taxon>
        <taxon>Viridiplantae</taxon>
        <taxon>Streptophyta</taxon>
        <taxon>Embryophyta</taxon>
        <taxon>Tracheophyta</taxon>
        <taxon>Spermatophyta</taxon>
        <taxon>Magnoliopsida</taxon>
        <taxon>eudicotyledons</taxon>
        <taxon>Gunneridae</taxon>
        <taxon>Pentapetalae</taxon>
        <taxon>rosids</taxon>
        <taxon>fabids</taxon>
        <taxon>Fabales</taxon>
        <taxon>Fabaceae</taxon>
        <taxon>Papilionoideae</taxon>
        <taxon>50 kb inversion clade</taxon>
        <taxon>genistoids sensu lato</taxon>
        <taxon>core genistoids</taxon>
        <taxon>Crotalarieae</taxon>
        <taxon>Crotalaria</taxon>
    </lineage>
</organism>
<feature type="region of interest" description="Disordered" evidence="1">
    <location>
        <begin position="31"/>
        <end position="50"/>
    </location>
</feature>
<dbReference type="EMBL" id="JAYWIO010000174">
    <property type="protein sequence ID" value="KAK7230742.1"/>
    <property type="molecule type" value="Genomic_DNA"/>
</dbReference>
<dbReference type="EMBL" id="JAYWIO010000099">
    <property type="protein sequence ID" value="KAK7232856.1"/>
    <property type="molecule type" value="Genomic_DNA"/>
</dbReference>
<evidence type="ECO:0000313" key="7">
    <source>
        <dbReference type="EMBL" id="KAK7239202.1"/>
    </source>
</evidence>
<dbReference type="EMBL" id="JAYWIO010000040">
    <property type="protein sequence ID" value="KAK7235883.1"/>
    <property type="molecule type" value="Genomic_DNA"/>
</dbReference>
<dbReference type="EMBL" id="JAYWIO010000016">
    <property type="protein sequence ID" value="KAK7239202.1"/>
    <property type="molecule type" value="Genomic_DNA"/>
</dbReference>
<name>A0AAN9DWL3_CROPI</name>
<evidence type="ECO:0000313" key="5">
    <source>
        <dbReference type="EMBL" id="KAK7232856.1"/>
    </source>
</evidence>
<comment type="caution">
    <text evidence="4">The sequence shown here is derived from an EMBL/GenBank/DDBJ whole genome shotgun (WGS) entry which is preliminary data.</text>
</comment>
<evidence type="ECO:0000313" key="3">
    <source>
        <dbReference type="EMBL" id="KAK7230762.1"/>
    </source>
</evidence>
<evidence type="ECO:0000313" key="8">
    <source>
        <dbReference type="Proteomes" id="UP001372338"/>
    </source>
</evidence>
<feature type="region of interest" description="Disordered" evidence="1">
    <location>
        <begin position="1"/>
        <end position="24"/>
    </location>
</feature>
<dbReference type="Proteomes" id="UP001372338">
    <property type="component" value="Unassembled WGS sequence"/>
</dbReference>
<gene>
    <name evidence="7" type="ORF">RIF29_43650</name>
    <name evidence="6" type="ORF">RIF29_45977</name>
    <name evidence="5" type="ORF">RIF29_47733</name>
    <name evidence="4" type="ORF">RIF29_47800</name>
    <name evidence="3" type="ORF">RIF29_48576</name>
    <name evidence="2" type="ORF">RIF29_48582</name>
</gene>
<evidence type="ECO:0000256" key="1">
    <source>
        <dbReference type="SAM" id="MobiDB-lite"/>
    </source>
</evidence>
<sequence>MDRTQTSGKPKNPGPQDSKYPKGEESVAILRSRGRRGIPPEVKTPEVPNSSRFAASKVSALQVGIVESLTAKKTRQGGSGQPMTHTLGGIPGLKRATWALSLSQTHFLIPKKPGAVTTDWKTTSSFPGTSDEHGLGFIPSRGNSTREARAEPFTYPSVYRQSLPFVAGANTNTMIGKPKANETFRPLQQRSKGFTITIFEFFVPHQQPIAGAAGVEGLTLEAANANTASAQSV</sequence>
<dbReference type="EMBL" id="JAYWIO010000173">
    <property type="protein sequence ID" value="KAK7230762.1"/>
    <property type="molecule type" value="Genomic_DNA"/>
</dbReference>
<dbReference type="EMBL" id="JAYWIO010000107">
    <property type="protein sequence ID" value="KAK7232538.1"/>
    <property type="molecule type" value="Genomic_DNA"/>
</dbReference>
<evidence type="ECO:0000313" key="4">
    <source>
        <dbReference type="EMBL" id="KAK7232538.1"/>
    </source>
</evidence>
<dbReference type="AlphaFoldDB" id="A0AAN9DWL3"/>
<keyword evidence="8" id="KW-1185">Reference proteome</keyword>
<evidence type="ECO:0000313" key="2">
    <source>
        <dbReference type="EMBL" id="KAK7230742.1"/>
    </source>
</evidence>
<accession>A0AAN9DWL3</accession>
<protein>
    <submittedName>
        <fullName evidence="4">Uncharacterized protein</fullName>
    </submittedName>
</protein>